<dbReference type="Pfam" id="PF01135">
    <property type="entry name" value="PCMT"/>
    <property type="match status" value="1"/>
</dbReference>
<dbReference type="InterPro" id="IPR029063">
    <property type="entry name" value="SAM-dependent_MTases_sf"/>
</dbReference>
<sequence>MTASDAHRLAMIAGQLKVNRVNDDRTLDAIKAIPREKFVPAAYRGVAYVDEDLPIATDRYLMEPMVFARLALEAGIGSGDTVLDVGCGTGYSTAVLARLAESVLAVESDPDLAKSAESKLAALGVDNAAVIQASLPHGAPDQAPFDVIFLNGAVEVDPGGLIAQLADGGRLVCVRKHKGTSRAHIVRKTDRVWGGRDLFDAYTPVLPGFEAAPAFEF</sequence>
<dbReference type="Gene3D" id="3.40.50.150">
    <property type="entry name" value="Vaccinia Virus protein VP39"/>
    <property type="match status" value="1"/>
</dbReference>
<dbReference type="Proteomes" id="UP000295399">
    <property type="component" value="Unassembled WGS sequence"/>
</dbReference>
<accession>A0A4V2SNW2</accession>
<comment type="caution">
    <text evidence="4">The sequence shown here is derived from an EMBL/GenBank/DDBJ whole genome shotgun (WGS) entry which is preliminary data.</text>
</comment>
<keyword evidence="4" id="KW-0808">Transferase</keyword>
<protein>
    <recommendedName>
        <fullName evidence="2">Protein-L-isoaspartate O-methyltransferase</fullName>
    </recommendedName>
    <alternativeName>
        <fullName evidence="3">Protein L-isoaspartyl methyltransferase</fullName>
    </alternativeName>
</protein>
<gene>
    <name evidence="4" type="ORF">EV659_109119</name>
</gene>
<proteinExistence type="inferred from homology"/>
<keyword evidence="5" id="KW-1185">Reference proteome</keyword>
<dbReference type="CDD" id="cd02440">
    <property type="entry name" value="AdoMet_MTases"/>
    <property type="match status" value="1"/>
</dbReference>
<evidence type="ECO:0000256" key="3">
    <source>
        <dbReference type="ARBA" id="ARBA00030757"/>
    </source>
</evidence>
<dbReference type="SUPFAM" id="SSF53335">
    <property type="entry name" value="S-adenosyl-L-methionine-dependent methyltransferases"/>
    <property type="match status" value="1"/>
</dbReference>
<name>A0A4V2SNW2_RHOSA</name>
<reference evidence="4 5" key="1">
    <citation type="submission" date="2019-03" db="EMBL/GenBank/DDBJ databases">
        <title>Genomic Encyclopedia of Type Strains, Phase IV (KMG-IV): sequencing the most valuable type-strain genomes for metagenomic binning, comparative biology and taxonomic classification.</title>
        <authorList>
            <person name="Goeker M."/>
        </authorList>
    </citation>
    <scope>NUCLEOTIDE SEQUENCE [LARGE SCALE GENOMIC DNA]</scope>
    <source>
        <strain evidence="4 5">DSM 2132</strain>
    </source>
</reference>
<evidence type="ECO:0000313" key="4">
    <source>
        <dbReference type="EMBL" id="TCP32626.1"/>
    </source>
</evidence>
<dbReference type="RefSeq" id="WP_132709107.1">
    <property type="nucleotide sequence ID" value="NZ_JACIGF010000009.1"/>
</dbReference>
<keyword evidence="4" id="KW-0489">Methyltransferase</keyword>
<dbReference type="AlphaFoldDB" id="A0A4V2SNW2"/>
<dbReference type="GO" id="GO:0032259">
    <property type="term" value="P:methylation"/>
    <property type="evidence" value="ECO:0007669"/>
    <property type="project" value="UniProtKB-KW"/>
</dbReference>
<dbReference type="OrthoDB" id="9798496at2"/>
<dbReference type="InterPro" id="IPR000682">
    <property type="entry name" value="PCMT"/>
</dbReference>
<evidence type="ECO:0000256" key="1">
    <source>
        <dbReference type="ARBA" id="ARBA00005369"/>
    </source>
</evidence>
<evidence type="ECO:0000256" key="2">
    <source>
        <dbReference type="ARBA" id="ARBA00013346"/>
    </source>
</evidence>
<dbReference type="FunCoup" id="A0A4V2SNW2">
    <property type="interactions" value="439"/>
</dbReference>
<dbReference type="EMBL" id="SLXO01000009">
    <property type="protein sequence ID" value="TCP32626.1"/>
    <property type="molecule type" value="Genomic_DNA"/>
</dbReference>
<dbReference type="PANTHER" id="PTHR11579">
    <property type="entry name" value="PROTEIN-L-ISOASPARTATE O-METHYLTRANSFERASE"/>
    <property type="match status" value="1"/>
</dbReference>
<dbReference type="PANTHER" id="PTHR11579:SF18">
    <property type="entry name" value="PROTEIN-L-ISOASPARTATE O-METHYLTRANSFERASE"/>
    <property type="match status" value="1"/>
</dbReference>
<evidence type="ECO:0000313" key="5">
    <source>
        <dbReference type="Proteomes" id="UP000295399"/>
    </source>
</evidence>
<comment type="similarity">
    <text evidence="1">Belongs to the methyltransferase superfamily. L-isoaspartyl/D-aspartyl protein methyltransferase family.</text>
</comment>
<dbReference type="GO" id="GO:0004719">
    <property type="term" value="F:protein-L-isoaspartate (D-aspartate) O-methyltransferase activity"/>
    <property type="evidence" value="ECO:0007669"/>
    <property type="project" value="InterPro"/>
</dbReference>
<organism evidence="4 5">
    <name type="scientific">Rhodothalassium salexigens DSM 2132</name>
    <dbReference type="NCBI Taxonomy" id="1188247"/>
    <lineage>
        <taxon>Bacteria</taxon>
        <taxon>Pseudomonadati</taxon>
        <taxon>Pseudomonadota</taxon>
        <taxon>Alphaproteobacteria</taxon>
        <taxon>Rhodothalassiales</taxon>
        <taxon>Rhodothalassiaceae</taxon>
        <taxon>Rhodothalassium</taxon>
    </lineage>
</organism>
<dbReference type="GO" id="GO:0005737">
    <property type="term" value="C:cytoplasm"/>
    <property type="evidence" value="ECO:0007669"/>
    <property type="project" value="TreeGrafter"/>
</dbReference>
<dbReference type="InParanoid" id="A0A4V2SNW2"/>